<organism evidence="1 2">
    <name type="scientific">Eimeria brunetti</name>
    <dbReference type="NCBI Taxonomy" id="51314"/>
    <lineage>
        <taxon>Eukaryota</taxon>
        <taxon>Sar</taxon>
        <taxon>Alveolata</taxon>
        <taxon>Apicomplexa</taxon>
        <taxon>Conoidasida</taxon>
        <taxon>Coccidia</taxon>
        <taxon>Eucoccidiorida</taxon>
        <taxon>Eimeriorina</taxon>
        <taxon>Eimeriidae</taxon>
        <taxon>Eimeria</taxon>
    </lineage>
</organism>
<dbReference type="AlphaFoldDB" id="U6L638"/>
<protein>
    <submittedName>
        <fullName evidence="1">SAG family member</fullName>
    </submittedName>
</protein>
<evidence type="ECO:0000313" key="1">
    <source>
        <dbReference type="EMBL" id="CDJ45616.1"/>
    </source>
</evidence>
<evidence type="ECO:0000313" key="2">
    <source>
        <dbReference type="Proteomes" id="UP000030750"/>
    </source>
</evidence>
<proteinExistence type="predicted"/>
<accession>U6L638</accession>
<keyword evidence="2" id="KW-1185">Reference proteome</keyword>
<dbReference type="OrthoDB" id="348012at2759"/>
<name>U6L638_9EIME</name>
<dbReference type="EMBL" id="HG710173">
    <property type="protein sequence ID" value="CDJ45616.1"/>
    <property type="molecule type" value="Genomic_DNA"/>
</dbReference>
<dbReference type="Proteomes" id="UP000030750">
    <property type="component" value="Unassembled WGS sequence"/>
</dbReference>
<sequence length="242" mass="26349">MGSGCDAGTTAEASNRKGFRKGSKITMMMFTIAIISVHSPLDVVGEHWLSAPVEGPLKDIFHYTFDYPSDSSQSSPNYSDLLQQALDKLLPSPRSLTITFVPRHAECFSFFGANGYQGKWKEIWDNDAGANLAYLLWSNSTKIGCVVGECKEVQNLDDNRRFQTETATRKSTLFRKLSPEAAKGQPPFDQEYFDGLIARSTKLANLTDEDLEAPSNGTNAAAPAVPTVLTAGLDAILAAVFV</sequence>
<reference evidence="1" key="1">
    <citation type="submission" date="2013-10" db="EMBL/GenBank/DDBJ databases">
        <title>Genomic analysis of the causative agents of coccidiosis in chickens.</title>
        <authorList>
            <person name="Reid A.J."/>
            <person name="Blake D."/>
            <person name="Billington K."/>
            <person name="Browne H."/>
            <person name="Dunn M."/>
            <person name="Hung S."/>
            <person name="Kawahara F."/>
            <person name="Miranda-Saavedra D."/>
            <person name="Mourier T."/>
            <person name="Nagra H."/>
            <person name="Otto T.D."/>
            <person name="Rawlings N."/>
            <person name="Sanchez A."/>
            <person name="Sanders M."/>
            <person name="Subramaniam C."/>
            <person name="Tay Y."/>
            <person name="Dear P."/>
            <person name="Doerig C."/>
            <person name="Gruber A."/>
            <person name="Parkinson J."/>
            <person name="Shirley M."/>
            <person name="Wan K.L."/>
            <person name="Berriman M."/>
            <person name="Tomley F."/>
            <person name="Pain A."/>
        </authorList>
    </citation>
    <scope>NUCLEOTIDE SEQUENCE [LARGE SCALE GENOMIC DNA]</scope>
    <source>
        <strain evidence="1">Houghton</strain>
    </source>
</reference>
<reference evidence="1" key="2">
    <citation type="submission" date="2013-10" db="EMBL/GenBank/DDBJ databases">
        <authorList>
            <person name="Aslett M."/>
        </authorList>
    </citation>
    <scope>NUCLEOTIDE SEQUENCE [LARGE SCALE GENOMIC DNA]</scope>
    <source>
        <strain evidence="1">Houghton</strain>
    </source>
</reference>
<dbReference type="VEuPathDB" id="ToxoDB:EBH_0010010"/>
<gene>
    <name evidence="1" type="ORF">EBH_0010010</name>
</gene>